<feature type="domain" description="PPIase cyclophilin-type" evidence="5">
    <location>
        <begin position="80"/>
        <end position="209"/>
    </location>
</feature>
<dbReference type="GO" id="GO:0003755">
    <property type="term" value="F:peptidyl-prolyl cis-trans isomerase activity"/>
    <property type="evidence" value="ECO:0007669"/>
    <property type="project" value="UniProtKB-UniRule"/>
</dbReference>
<dbReference type="InterPro" id="IPR044666">
    <property type="entry name" value="Cyclophilin_A-like"/>
</dbReference>
<comment type="catalytic activity">
    <reaction evidence="4">
        <text>[protein]-peptidylproline (omega=180) = [protein]-peptidylproline (omega=0)</text>
        <dbReference type="Rhea" id="RHEA:16237"/>
        <dbReference type="Rhea" id="RHEA-COMP:10747"/>
        <dbReference type="Rhea" id="RHEA-COMP:10748"/>
        <dbReference type="ChEBI" id="CHEBI:83833"/>
        <dbReference type="ChEBI" id="CHEBI:83834"/>
        <dbReference type="EC" id="5.2.1.8"/>
    </reaction>
</comment>
<protein>
    <recommendedName>
        <fullName evidence="4">Peptidyl-prolyl cis-trans isomerase</fullName>
        <shortName evidence="4">PPIase</shortName>
        <ecNumber evidence="4">5.2.1.8</ecNumber>
    </recommendedName>
</protein>
<dbReference type="PANTHER" id="PTHR45625:SF4">
    <property type="entry name" value="PEPTIDYLPROLYL ISOMERASE DOMAIN AND WD REPEAT-CONTAINING PROTEIN 1"/>
    <property type="match status" value="1"/>
</dbReference>
<dbReference type="EC" id="5.2.1.8" evidence="4"/>
<evidence type="ECO:0000259" key="5">
    <source>
        <dbReference type="PROSITE" id="PS50072"/>
    </source>
</evidence>
<evidence type="ECO:0000256" key="3">
    <source>
        <dbReference type="ARBA" id="ARBA00023235"/>
    </source>
</evidence>
<evidence type="ECO:0000313" key="6">
    <source>
        <dbReference type="EMBL" id="MYD88749.1"/>
    </source>
</evidence>
<keyword evidence="2 4" id="KW-0697">Rotamase</keyword>
<proteinExistence type="inferred from homology"/>
<evidence type="ECO:0000256" key="4">
    <source>
        <dbReference type="RuleBase" id="RU363019"/>
    </source>
</evidence>
<evidence type="ECO:0000256" key="2">
    <source>
        <dbReference type="ARBA" id="ARBA00023110"/>
    </source>
</evidence>
<dbReference type="Gene3D" id="2.40.100.10">
    <property type="entry name" value="Cyclophilin-like"/>
    <property type="match status" value="1"/>
</dbReference>
<sequence length="225" mass="24623">MRNRSVVDAGRSPKLLSRLLPLQAQGEFVTTQSDYGTLLPALDTGVPASPRARQNHFRAEPELAIDASALYHCVLKTAKGDIVIRMFAAEAPVTVNNFIHLSRSGFYDGTMFHRVIADFMAQGGDPTGTGTGGPGYRFKDEFHDSLVFDRPGLLAMANAGPRTNGSQFFITFVPCNWLDHKHTIFGEVVAGMDVVNSISIRDPQRSREPGDLINSIEVFEQQADA</sequence>
<name>A0A6B1DLU2_9CHLR</name>
<dbReference type="EMBL" id="VXPY01000002">
    <property type="protein sequence ID" value="MYD88749.1"/>
    <property type="molecule type" value="Genomic_DNA"/>
</dbReference>
<dbReference type="InterPro" id="IPR029000">
    <property type="entry name" value="Cyclophilin-like_dom_sf"/>
</dbReference>
<gene>
    <name evidence="6" type="ORF">F4Y08_00185</name>
</gene>
<keyword evidence="3 4" id="KW-0413">Isomerase</keyword>
<reference evidence="6" key="1">
    <citation type="submission" date="2019-09" db="EMBL/GenBank/DDBJ databases">
        <title>Characterisation of the sponge microbiome using genome-centric metagenomics.</title>
        <authorList>
            <person name="Engelberts J.P."/>
            <person name="Robbins S.J."/>
            <person name="De Goeij J.M."/>
            <person name="Aranda M."/>
            <person name="Bell S.C."/>
            <person name="Webster N.S."/>
        </authorList>
    </citation>
    <scope>NUCLEOTIDE SEQUENCE</scope>
    <source>
        <strain evidence="6">SB0662_bin_9</strain>
    </source>
</reference>
<dbReference type="PRINTS" id="PR00153">
    <property type="entry name" value="CSAPPISMRASE"/>
</dbReference>
<dbReference type="CDD" id="cd00317">
    <property type="entry name" value="cyclophilin"/>
    <property type="match status" value="1"/>
</dbReference>
<accession>A0A6B1DLU2</accession>
<dbReference type="InterPro" id="IPR002130">
    <property type="entry name" value="Cyclophilin-type_PPIase_dom"/>
</dbReference>
<dbReference type="PANTHER" id="PTHR45625">
    <property type="entry name" value="PEPTIDYL-PROLYL CIS-TRANS ISOMERASE-RELATED"/>
    <property type="match status" value="1"/>
</dbReference>
<dbReference type="Pfam" id="PF00160">
    <property type="entry name" value="Pro_isomerase"/>
    <property type="match status" value="1"/>
</dbReference>
<organism evidence="6">
    <name type="scientific">Caldilineaceae bacterium SB0662_bin_9</name>
    <dbReference type="NCBI Taxonomy" id="2605258"/>
    <lineage>
        <taxon>Bacteria</taxon>
        <taxon>Bacillati</taxon>
        <taxon>Chloroflexota</taxon>
        <taxon>Caldilineae</taxon>
        <taxon>Caldilineales</taxon>
        <taxon>Caldilineaceae</taxon>
    </lineage>
</organism>
<dbReference type="PROSITE" id="PS50072">
    <property type="entry name" value="CSA_PPIASE_2"/>
    <property type="match status" value="1"/>
</dbReference>
<comment type="function">
    <text evidence="1 4">PPIases accelerate the folding of proteins. It catalyzes the cis-trans isomerization of proline imidic peptide bonds in oligopeptides.</text>
</comment>
<dbReference type="AlphaFoldDB" id="A0A6B1DLU2"/>
<comment type="similarity">
    <text evidence="4">Belongs to the cyclophilin-type PPIase family.</text>
</comment>
<dbReference type="PROSITE" id="PS00170">
    <property type="entry name" value="CSA_PPIASE_1"/>
    <property type="match status" value="1"/>
</dbReference>
<dbReference type="InterPro" id="IPR020892">
    <property type="entry name" value="Cyclophilin-type_PPIase_CS"/>
</dbReference>
<evidence type="ECO:0000256" key="1">
    <source>
        <dbReference type="ARBA" id="ARBA00002388"/>
    </source>
</evidence>
<dbReference type="GO" id="GO:0006457">
    <property type="term" value="P:protein folding"/>
    <property type="evidence" value="ECO:0007669"/>
    <property type="project" value="InterPro"/>
</dbReference>
<dbReference type="SUPFAM" id="SSF50891">
    <property type="entry name" value="Cyclophilin-like"/>
    <property type="match status" value="1"/>
</dbReference>
<comment type="caution">
    <text evidence="6">The sequence shown here is derived from an EMBL/GenBank/DDBJ whole genome shotgun (WGS) entry which is preliminary data.</text>
</comment>